<comment type="caution">
    <text evidence="1">The sequence shown here is derived from an EMBL/GenBank/DDBJ whole genome shotgun (WGS) entry which is preliminary data.</text>
</comment>
<dbReference type="RefSeq" id="WP_225672373.1">
    <property type="nucleotide sequence ID" value="NZ_JAEDAH010000020.1"/>
</dbReference>
<evidence type="ECO:0000313" key="1">
    <source>
        <dbReference type="EMBL" id="MCA6062904.1"/>
    </source>
</evidence>
<proteinExistence type="predicted"/>
<reference evidence="1 2" key="1">
    <citation type="submission" date="2020-12" db="EMBL/GenBank/DDBJ databases">
        <title>Novel Thalassolituus-related marine hydrocarbonoclastic bacteria mediated algae-derived hydrocarbons mineralization in twilight zone of the northern South China Sea.</title>
        <authorList>
            <person name="Dong C."/>
        </authorList>
    </citation>
    <scope>NUCLEOTIDE SEQUENCE [LARGE SCALE GENOMIC DNA]</scope>
    <source>
        <strain evidence="1 2">IMCC1826</strain>
    </source>
</reference>
<name>A0ABS7ZMR9_9GAMM</name>
<dbReference type="SUPFAM" id="SSF81901">
    <property type="entry name" value="HCP-like"/>
    <property type="match status" value="1"/>
</dbReference>
<dbReference type="Gene3D" id="1.25.40.10">
    <property type="entry name" value="Tetratricopeptide repeat domain"/>
    <property type="match status" value="1"/>
</dbReference>
<dbReference type="Proteomes" id="UP000714380">
    <property type="component" value="Unassembled WGS sequence"/>
</dbReference>
<evidence type="ECO:0000313" key="2">
    <source>
        <dbReference type="Proteomes" id="UP000714380"/>
    </source>
</evidence>
<dbReference type="EMBL" id="JAEDAH010000020">
    <property type="protein sequence ID" value="MCA6062904.1"/>
    <property type="molecule type" value="Genomic_DNA"/>
</dbReference>
<accession>A0ABS7ZMR9</accession>
<dbReference type="InterPro" id="IPR011990">
    <property type="entry name" value="TPR-like_helical_dom_sf"/>
</dbReference>
<gene>
    <name evidence="1" type="ORF">I9W95_04700</name>
</gene>
<sequence>MNKYGALIFLFLLVLGSPSVGYANMFDDIARQQRNDLPMEDWNAHAVRSASLEQIVAASARGNVHAKFILAVSLLYGANGFEKKQSEARVILEGLLDSHYSQRANVAMAEIYSKGLGVSVDSLKAKSYFTKAFGENIIQNYGDASSEEWKKKGVAYAVSFVYIDGFRELDYVRINARSNKVVASSILSTIDHIVRNSNLTKRSSNVIYYFSEGESGRLAEEMKYWYSMISNMDPGGYVDYLYYQSNIDGDFPFKRNISLGVAGIESLASECKDEGVPYDAAEYLAKLYYHKLPNYGLAYKWLSISKFLGNELIIGQLITQELIDEVAGKMAPDLLAKSQNDFLQWVSKNCK</sequence>
<protein>
    <recommendedName>
        <fullName evidence="3">Sel1 repeat family protein</fullName>
    </recommendedName>
</protein>
<organism evidence="1 2">
    <name type="scientific">Thalassolituus marinus</name>
    <dbReference type="NCBI Taxonomy" id="671053"/>
    <lineage>
        <taxon>Bacteria</taxon>
        <taxon>Pseudomonadati</taxon>
        <taxon>Pseudomonadota</taxon>
        <taxon>Gammaproteobacteria</taxon>
        <taxon>Oceanospirillales</taxon>
        <taxon>Oceanospirillaceae</taxon>
        <taxon>Thalassolituus</taxon>
    </lineage>
</organism>
<keyword evidence="2" id="KW-1185">Reference proteome</keyword>
<evidence type="ECO:0008006" key="3">
    <source>
        <dbReference type="Google" id="ProtNLM"/>
    </source>
</evidence>